<feature type="signal peptide" evidence="1">
    <location>
        <begin position="1"/>
        <end position="19"/>
    </location>
</feature>
<evidence type="ECO:0000256" key="1">
    <source>
        <dbReference type="SAM" id="SignalP"/>
    </source>
</evidence>
<accession>A0A6P1VRR7</accession>
<evidence type="ECO:0000313" key="2">
    <source>
        <dbReference type="EMBL" id="QHV94417.1"/>
    </source>
</evidence>
<proteinExistence type="predicted"/>
<dbReference type="AlphaFoldDB" id="A0A6P1VRR7"/>
<evidence type="ECO:0000313" key="3">
    <source>
        <dbReference type="Proteomes" id="UP000464577"/>
    </source>
</evidence>
<reference evidence="2 3" key="1">
    <citation type="submission" date="2019-11" db="EMBL/GenBank/DDBJ databases">
        <title>Spirosoma endbachense sp. nov., isolated from a natural salt meadow.</title>
        <authorList>
            <person name="Rojas J."/>
            <person name="Ambika Manirajan B."/>
            <person name="Ratering S."/>
            <person name="Suarez C."/>
            <person name="Geissler-Plaum R."/>
            <person name="Schnell S."/>
        </authorList>
    </citation>
    <scope>NUCLEOTIDE SEQUENCE [LARGE SCALE GENOMIC DNA]</scope>
    <source>
        <strain evidence="2 3">I-24</strain>
    </source>
</reference>
<keyword evidence="1" id="KW-0732">Signal</keyword>
<dbReference type="KEGG" id="senf:GJR95_05010"/>
<gene>
    <name evidence="2" type="ORF">GJR95_05010</name>
</gene>
<dbReference type="EMBL" id="CP045997">
    <property type="protein sequence ID" value="QHV94417.1"/>
    <property type="molecule type" value="Genomic_DNA"/>
</dbReference>
<feature type="chain" id="PRO_5026729281" description="Outer membrane beta-barrel protein" evidence="1">
    <location>
        <begin position="20"/>
        <end position="205"/>
    </location>
</feature>
<dbReference type="Proteomes" id="UP000464577">
    <property type="component" value="Chromosome"/>
</dbReference>
<dbReference type="RefSeq" id="WP_162384837.1">
    <property type="nucleotide sequence ID" value="NZ_CP045997.1"/>
</dbReference>
<protein>
    <recommendedName>
        <fullName evidence="4">Outer membrane beta-barrel protein</fullName>
    </recommendedName>
</protein>
<name>A0A6P1VRR7_9BACT</name>
<evidence type="ECO:0008006" key="4">
    <source>
        <dbReference type="Google" id="ProtNLM"/>
    </source>
</evidence>
<organism evidence="2 3">
    <name type="scientific">Spirosoma endbachense</name>
    <dbReference type="NCBI Taxonomy" id="2666025"/>
    <lineage>
        <taxon>Bacteria</taxon>
        <taxon>Pseudomonadati</taxon>
        <taxon>Bacteroidota</taxon>
        <taxon>Cytophagia</taxon>
        <taxon>Cytophagales</taxon>
        <taxon>Cytophagaceae</taxon>
        <taxon>Spirosoma</taxon>
    </lineage>
</organism>
<keyword evidence="3" id="KW-1185">Reference proteome</keyword>
<sequence>MKKLILILVLLANCHLAVSQDGMRSSVKAGVTYILFGSGDLSGLNYYNEYNRSINRFLTFAPSLHIGYGSKSTLISSSGMTEGLRFTKASVALDANLFFSPMRFERSKVRLGVGPSLRFLSDSHPSSFGVSYQGPSPNLPPGNDYVLNPFVYTNPQNYLTVGYTVILEGELNAGPRWIAGARASFQNYASGETAANIGVNVGYRF</sequence>